<sequence>MPNLPWEALLTLLGILAASLPQLTSHNRLTKRITFWTGQVGSLEPGYERDVAEGLRREATGRLLALEVYPAWKLLGPLYFGVLALLLAVLIGIAIGESIESRLVIGFWALSTATVMGFSVFRISQVVRSRQLVTAQYLGGEVIHPEEHFLDPTTWKQRTGMVIGPGGLSIVLIDRVAWMVDPGRPPLVVEPLTAYGLVLLIVGFSMSASLFTAGKLKPEYPRTLRKGA</sequence>
<feature type="transmembrane region" description="Helical" evidence="1">
    <location>
        <begin position="78"/>
        <end position="96"/>
    </location>
</feature>
<accession>A0ABZ2ZSB3</accession>
<keyword evidence="1" id="KW-0812">Transmembrane</keyword>
<keyword evidence="1" id="KW-0472">Membrane</keyword>
<keyword evidence="1" id="KW-1133">Transmembrane helix</keyword>
<proteinExistence type="predicted"/>
<gene>
    <name evidence="2" type="ORF">AAE021_10420</name>
</gene>
<evidence type="ECO:0000256" key="1">
    <source>
        <dbReference type="SAM" id="Phobius"/>
    </source>
</evidence>
<name>A0ABZ2ZSB3_9MICC</name>
<feature type="transmembrane region" description="Helical" evidence="1">
    <location>
        <begin position="192"/>
        <end position="216"/>
    </location>
</feature>
<reference evidence="2 3" key="1">
    <citation type="submission" date="2024-04" db="EMBL/GenBank/DDBJ databases">
        <title>Arthrobacter sp. from Plains bison fecal sample.</title>
        <authorList>
            <person name="Ruzzini A."/>
        </authorList>
    </citation>
    <scope>NUCLEOTIDE SEQUENCE [LARGE SCALE GENOMIC DNA]</scope>
    <source>
        <strain evidence="2 3">EINP1</strain>
    </source>
</reference>
<evidence type="ECO:0000313" key="2">
    <source>
        <dbReference type="EMBL" id="WZP14616.1"/>
    </source>
</evidence>
<dbReference type="Proteomes" id="UP001448858">
    <property type="component" value="Chromosome"/>
</dbReference>
<keyword evidence="3" id="KW-1185">Reference proteome</keyword>
<dbReference type="EMBL" id="CP151657">
    <property type="protein sequence ID" value="WZP14616.1"/>
    <property type="molecule type" value="Genomic_DNA"/>
</dbReference>
<dbReference type="RefSeq" id="WP_342022267.1">
    <property type="nucleotide sequence ID" value="NZ_CP151657.1"/>
</dbReference>
<protein>
    <submittedName>
        <fullName evidence="2">Uncharacterized protein</fullName>
    </submittedName>
</protein>
<evidence type="ECO:0000313" key="3">
    <source>
        <dbReference type="Proteomes" id="UP001448858"/>
    </source>
</evidence>
<organism evidence="2 3">
    <name type="scientific">Arthrobacter citreus</name>
    <dbReference type="NCBI Taxonomy" id="1670"/>
    <lineage>
        <taxon>Bacteria</taxon>
        <taxon>Bacillati</taxon>
        <taxon>Actinomycetota</taxon>
        <taxon>Actinomycetes</taxon>
        <taxon>Micrococcales</taxon>
        <taxon>Micrococcaceae</taxon>
        <taxon>Arthrobacter</taxon>
    </lineage>
</organism>
<feature type="transmembrane region" description="Helical" evidence="1">
    <location>
        <begin position="103"/>
        <end position="123"/>
    </location>
</feature>